<proteinExistence type="predicted"/>
<evidence type="ECO:0000256" key="1">
    <source>
        <dbReference type="SAM" id="Coils"/>
    </source>
</evidence>
<dbReference type="RefSeq" id="WP_155610907.1">
    <property type="nucleotide sequence ID" value="NZ_WNZW01000003.1"/>
</dbReference>
<sequence length="110" mass="12247">MTRQTIVDRLLALPREIAIAERALLATEEELRKRKSDLQAKEDELLSNGTIDGKNGEIRAAQLRSFTGFNRQEVAFAEKDLMKAQVDLRLLNTELEALKAVVDLLKGAAA</sequence>
<dbReference type="Proteomes" id="UP000447876">
    <property type="component" value="Unassembled WGS sequence"/>
</dbReference>
<evidence type="ECO:0000313" key="3">
    <source>
        <dbReference type="Proteomes" id="UP000447876"/>
    </source>
</evidence>
<evidence type="ECO:0000313" key="2">
    <source>
        <dbReference type="EMBL" id="MUG45489.1"/>
    </source>
</evidence>
<name>A0A7X2Z0S3_9BACL</name>
<protein>
    <submittedName>
        <fullName evidence="2">Uncharacterized protein</fullName>
    </submittedName>
</protein>
<gene>
    <name evidence="2" type="ORF">GNP95_10865</name>
</gene>
<dbReference type="EMBL" id="WNZW01000003">
    <property type="protein sequence ID" value="MUG45489.1"/>
    <property type="molecule type" value="Genomic_DNA"/>
</dbReference>
<keyword evidence="1" id="KW-0175">Coiled coil</keyword>
<accession>A0A7X2Z0S3</accession>
<dbReference type="AlphaFoldDB" id="A0A7X2Z0S3"/>
<reference evidence="2 3" key="1">
    <citation type="submission" date="2019-11" db="EMBL/GenBank/DDBJ databases">
        <title>Draft genome sequences of five Paenibacillus species of dairy origin.</title>
        <authorList>
            <person name="Olajide A.M."/>
            <person name="Chen S."/>
            <person name="Lapointe G."/>
        </authorList>
    </citation>
    <scope>NUCLEOTIDE SEQUENCE [LARGE SCALE GENOMIC DNA]</scope>
    <source>
        <strain evidence="2 3">12CR55</strain>
    </source>
</reference>
<organism evidence="2 3">
    <name type="scientific">Paenibacillus woosongensis</name>
    <dbReference type="NCBI Taxonomy" id="307580"/>
    <lineage>
        <taxon>Bacteria</taxon>
        <taxon>Bacillati</taxon>
        <taxon>Bacillota</taxon>
        <taxon>Bacilli</taxon>
        <taxon>Bacillales</taxon>
        <taxon>Paenibacillaceae</taxon>
        <taxon>Paenibacillus</taxon>
    </lineage>
</organism>
<dbReference type="OrthoDB" id="2625231at2"/>
<comment type="caution">
    <text evidence="2">The sequence shown here is derived from an EMBL/GenBank/DDBJ whole genome shotgun (WGS) entry which is preliminary data.</text>
</comment>
<feature type="coiled-coil region" evidence="1">
    <location>
        <begin position="74"/>
        <end position="108"/>
    </location>
</feature>